<comment type="caution">
    <text evidence="2">The sequence shown here is derived from an EMBL/GenBank/DDBJ whole genome shotgun (WGS) entry which is preliminary data.</text>
</comment>
<dbReference type="EMBL" id="VIGH01000012">
    <property type="protein sequence ID" value="TQF65441.1"/>
    <property type="molecule type" value="Genomic_DNA"/>
</dbReference>
<sequence length="60" mass="5824">MIALTPGVAAAQTAVAPAPGSVHPVVLFGQLGPLGAILSCAPVGIVPIIGPNIIFPICLV</sequence>
<gene>
    <name evidence="2" type="ORF">FK531_21460</name>
</gene>
<keyword evidence="1" id="KW-0812">Transmembrane</keyword>
<proteinExistence type="predicted"/>
<keyword evidence="1" id="KW-0472">Membrane</keyword>
<feature type="transmembrane region" description="Helical" evidence="1">
    <location>
        <begin position="34"/>
        <end position="59"/>
    </location>
</feature>
<name>A0A541AZD8_9NOCA</name>
<protein>
    <submittedName>
        <fullName evidence="2">Uncharacterized protein</fullName>
    </submittedName>
</protein>
<evidence type="ECO:0000256" key="1">
    <source>
        <dbReference type="SAM" id="Phobius"/>
    </source>
</evidence>
<evidence type="ECO:0000313" key="2">
    <source>
        <dbReference type="EMBL" id="TQF65441.1"/>
    </source>
</evidence>
<evidence type="ECO:0000313" key="3">
    <source>
        <dbReference type="Proteomes" id="UP000316256"/>
    </source>
</evidence>
<dbReference type="Proteomes" id="UP000316256">
    <property type="component" value="Unassembled WGS sequence"/>
</dbReference>
<dbReference type="RefSeq" id="WP_142103119.1">
    <property type="nucleotide sequence ID" value="NZ_VIGH01000012.1"/>
</dbReference>
<keyword evidence="3" id="KW-1185">Reference proteome</keyword>
<reference evidence="2 3" key="1">
    <citation type="submission" date="2019-06" db="EMBL/GenBank/DDBJ databases">
        <title>Rhodococcus spaelei sp. nov., isolated from a cave.</title>
        <authorList>
            <person name="Lee S.D."/>
        </authorList>
    </citation>
    <scope>NUCLEOTIDE SEQUENCE [LARGE SCALE GENOMIC DNA]</scope>
    <source>
        <strain evidence="2 3">C9-5</strain>
    </source>
</reference>
<keyword evidence="1" id="KW-1133">Transmembrane helix</keyword>
<organism evidence="2 3">
    <name type="scientific">Rhodococcus spelaei</name>
    <dbReference type="NCBI Taxonomy" id="2546320"/>
    <lineage>
        <taxon>Bacteria</taxon>
        <taxon>Bacillati</taxon>
        <taxon>Actinomycetota</taxon>
        <taxon>Actinomycetes</taxon>
        <taxon>Mycobacteriales</taxon>
        <taxon>Nocardiaceae</taxon>
        <taxon>Rhodococcus</taxon>
    </lineage>
</organism>
<dbReference type="AlphaFoldDB" id="A0A541AZD8"/>
<accession>A0A541AZD8</accession>